<dbReference type="EMBL" id="UZAU01000694">
    <property type="status" value="NOT_ANNOTATED_CDS"/>
    <property type="molecule type" value="Genomic_DNA"/>
</dbReference>
<reference evidence="1" key="2">
    <citation type="submission" date="2021-03" db="UniProtKB">
        <authorList>
            <consortium name="EnsemblPlants"/>
        </authorList>
    </citation>
    <scope>IDENTIFICATION</scope>
</reference>
<accession>A0A803QCV1</accession>
<dbReference type="EnsemblPlants" id="evm.model.08.938">
    <property type="protein sequence ID" value="cds.evm.model.08.938"/>
    <property type="gene ID" value="evm.TU.08.938"/>
</dbReference>
<proteinExistence type="predicted"/>
<dbReference type="AlphaFoldDB" id="A0A803QCV1"/>
<reference evidence="1" key="1">
    <citation type="submission" date="2018-11" db="EMBL/GenBank/DDBJ databases">
        <authorList>
            <person name="Grassa J C."/>
        </authorList>
    </citation>
    <scope>NUCLEOTIDE SEQUENCE [LARGE SCALE GENOMIC DNA]</scope>
</reference>
<evidence type="ECO:0000313" key="1">
    <source>
        <dbReference type="EnsemblPlants" id="cds.evm.model.08.938"/>
    </source>
</evidence>
<evidence type="ECO:0008006" key="3">
    <source>
        <dbReference type="Google" id="ProtNLM"/>
    </source>
</evidence>
<evidence type="ECO:0000313" key="2">
    <source>
        <dbReference type="Proteomes" id="UP000596661"/>
    </source>
</evidence>
<name>A0A803QCV1_CANSA</name>
<keyword evidence="2" id="KW-1185">Reference proteome</keyword>
<dbReference type="Proteomes" id="UP000596661">
    <property type="component" value="Chromosome 8"/>
</dbReference>
<dbReference type="Gramene" id="evm.model.08.938">
    <property type="protein sequence ID" value="cds.evm.model.08.938"/>
    <property type="gene ID" value="evm.TU.08.938"/>
</dbReference>
<organism evidence="1 2">
    <name type="scientific">Cannabis sativa</name>
    <name type="common">Hemp</name>
    <name type="synonym">Marijuana</name>
    <dbReference type="NCBI Taxonomy" id="3483"/>
    <lineage>
        <taxon>Eukaryota</taxon>
        <taxon>Viridiplantae</taxon>
        <taxon>Streptophyta</taxon>
        <taxon>Embryophyta</taxon>
        <taxon>Tracheophyta</taxon>
        <taxon>Spermatophyta</taxon>
        <taxon>Magnoliopsida</taxon>
        <taxon>eudicotyledons</taxon>
        <taxon>Gunneridae</taxon>
        <taxon>Pentapetalae</taxon>
        <taxon>rosids</taxon>
        <taxon>fabids</taxon>
        <taxon>Rosales</taxon>
        <taxon>Cannabaceae</taxon>
        <taxon>Cannabis</taxon>
    </lineage>
</organism>
<protein>
    <recommendedName>
        <fullName evidence="3">Response regulatory domain-containing protein</fullName>
    </recommendedName>
</protein>
<sequence length="241" mass="26888">MSTSTSGAGVSDQFPVGLRVLVVDDNPTCLMILEKMIRTCLMKDSCISSLESWNVSTRNLFKNKITALSKAIANLQNSLPMDESNVAQIKVWQSQLDAFLYKEEVYWIQRACVSLLNAGDKNTKFFHYFASHRKKTNTICFLKNEDGEVITDFDGICNIVSSYFASLFQTQGYDTDSVDKILSTLGPPLDDYESECLGEPFKVAEVKRALFQLSVDKAPGLDGLNVFFLSKKSVNHGPVSY</sequence>